<sequence>MPRRRPASSSSIRMRSSASSCPMGVRASGRQPCSSSQRRAESGSARRPANMSSSSTTPTTATSGAGSLTSGASTRATTFLSRRGLRRPSIVTVPVSGRMRPLAMRPSTDGRCSVSAVVRVTRPDANVASVAGRMPPARPFETSSSTIFTRGLLRAPRRPPASRGRRRRGSPGRRPTRLRAGRCRAG</sequence>
<evidence type="ECO:0000256" key="1">
    <source>
        <dbReference type="SAM" id="MobiDB-lite"/>
    </source>
</evidence>
<organism evidence="2 3">
    <name type="scientific">Microbacterium oleivorans</name>
    <dbReference type="NCBI Taxonomy" id="273677"/>
    <lineage>
        <taxon>Bacteria</taxon>
        <taxon>Bacillati</taxon>
        <taxon>Actinomycetota</taxon>
        <taxon>Actinomycetes</taxon>
        <taxon>Micrococcales</taxon>
        <taxon>Microbacteriaceae</taxon>
        <taxon>Microbacterium</taxon>
    </lineage>
</organism>
<feature type="compositionally biased region" description="Low complexity" evidence="1">
    <location>
        <begin position="52"/>
        <end position="78"/>
    </location>
</feature>
<feature type="region of interest" description="Disordered" evidence="1">
    <location>
        <begin position="1"/>
        <end position="92"/>
    </location>
</feature>
<feature type="compositionally biased region" description="Low complexity" evidence="1">
    <location>
        <begin position="7"/>
        <end position="20"/>
    </location>
</feature>
<protein>
    <submittedName>
        <fullName evidence="2">Uncharacterized protein</fullName>
    </submittedName>
</protein>
<feature type="compositionally biased region" description="Basic residues" evidence="1">
    <location>
        <begin position="163"/>
        <end position="186"/>
    </location>
</feature>
<name>A0A4R5YM92_9MICO</name>
<evidence type="ECO:0000313" key="2">
    <source>
        <dbReference type="EMBL" id="TDL46406.1"/>
    </source>
</evidence>
<accession>A0A4R5YM92</accession>
<feature type="region of interest" description="Disordered" evidence="1">
    <location>
        <begin position="136"/>
        <end position="186"/>
    </location>
</feature>
<reference evidence="2 3" key="1">
    <citation type="submission" date="2019-03" db="EMBL/GenBank/DDBJ databases">
        <title>Genome Sequencing and Assembly of Various Microbes Isolated from Partially Reclaimed Soil and Acid Mine Drainage (AMD) Site.</title>
        <authorList>
            <person name="Steinbock B."/>
            <person name="Bechtold R."/>
            <person name="Sevigny J.L."/>
            <person name="Thomas D."/>
            <person name="Cuthill L.R."/>
            <person name="Aveiro Johannsen E.J."/>
            <person name="Thomas K."/>
            <person name="Ghosh A."/>
        </authorList>
    </citation>
    <scope>NUCLEOTIDE SEQUENCE [LARGE SCALE GENOMIC DNA]</scope>
    <source>
        <strain evidence="2 3">F-B2</strain>
    </source>
</reference>
<evidence type="ECO:0000313" key="3">
    <source>
        <dbReference type="Proteomes" id="UP000295633"/>
    </source>
</evidence>
<dbReference type="AlphaFoldDB" id="A0A4R5YM92"/>
<comment type="caution">
    <text evidence="2">The sequence shown here is derived from an EMBL/GenBank/DDBJ whole genome shotgun (WGS) entry which is preliminary data.</text>
</comment>
<gene>
    <name evidence="2" type="ORF">E2R54_04885</name>
</gene>
<proteinExistence type="predicted"/>
<dbReference type="EMBL" id="SMZX01000001">
    <property type="protein sequence ID" value="TDL46406.1"/>
    <property type="molecule type" value="Genomic_DNA"/>
</dbReference>
<dbReference type="Proteomes" id="UP000295633">
    <property type="component" value="Unassembled WGS sequence"/>
</dbReference>